<accession>A0AAU9P1V0</accession>
<reference evidence="2 3" key="1">
    <citation type="submission" date="2022-01" db="EMBL/GenBank/DDBJ databases">
        <authorList>
            <person name="Xiong W."/>
            <person name="Schranz E."/>
        </authorList>
    </citation>
    <scope>NUCLEOTIDE SEQUENCE [LARGE SCALE GENOMIC DNA]</scope>
</reference>
<evidence type="ECO:0000256" key="1">
    <source>
        <dbReference type="SAM" id="SignalP"/>
    </source>
</evidence>
<dbReference type="EMBL" id="CAKMRJ010005523">
    <property type="protein sequence ID" value="CAH1444050.1"/>
    <property type="molecule type" value="Genomic_DNA"/>
</dbReference>
<feature type="signal peptide" evidence="1">
    <location>
        <begin position="1"/>
        <end position="23"/>
    </location>
</feature>
<keyword evidence="1" id="KW-0732">Signal</keyword>
<keyword evidence="3" id="KW-1185">Reference proteome</keyword>
<evidence type="ECO:0008006" key="4">
    <source>
        <dbReference type="Google" id="ProtNLM"/>
    </source>
</evidence>
<sequence length="106" mass="11339">MYLGTTAFLLLSSFFCSPPSHVAYTTKATSVCFLCGGVSDAGDSGVWESGIFFPDGFFIHSNQIGGHQQETTPTFAFSVEFCFAGAIGLLDSKTSDRSSVSFFYGE</sequence>
<proteinExistence type="predicted"/>
<protein>
    <recommendedName>
        <fullName evidence="4">Secreted protein</fullName>
    </recommendedName>
</protein>
<evidence type="ECO:0000313" key="2">
    <source>
        <dbReference type="EMBL" id="CAH1444050.1"/>
    </source>
</evidence>
<feature type="chain" id="PRO_5043739940" description="Secreted protein" evidence="1">
    <location>
        <begin position="24"/>
        <end position="106"/>
    </location>
</feature>
<dbReference type="Proteomes" id="UP001157418">
    <property type="component" value="Unassembled WGS sequence"/>
</dbReference>
<comment type="caution">
    <text evidence="2">The sequence shown here is derived from an EMBL/GenBank/DDBJ whole genome shotgun (WGS) entry which is preliminary data.</text>
</comment>
<name>A0AAU9P1V0_9ASTR</name>
<dbReference type="AlphaFoldDB" id="A0AAU9P1V0"/>
<gene>
    <name evidence="2" type="ORF">LVIROSA_LOCUS29916</name>
</gene>
<evidence type="ECO:0000313" key="3">
    <source>
        <dbReference type="Proteomes" id="UP001157418"/>
    </source>
</evidence>
<organism evidence="2 3">
    <name type="scientific">Lactuca virosa</name>
    <dbReference type="NCBI Taxonomy" id="75947"/>
    <lineage>
        <taxon>Eukaryota</taxon>
        <taxon>Viridiplantae</taxon>
        <taxon>Streptophyta</taxon>
        <taxon>Embryophyta</taxon>
        <taxon>Tracheophyta</taxon>
        <taxon>Spermatophyta</taxon>
        <taxon>Magnoliopsida</taxon>
        <taxon>eudicotyledons</taxon>
        <taxon>Gunneridae</taxon>
        <taxon>Pentapetalae</taxon>
        <taxon>asterids</taxon>
        <taxon>campanulids</taxon>
        <taxon>Asterales</taxon>
        <taxon>Asteraceae</taxon>
        <taxon>Cichorioideae</taxon>
        <taxon>Cichorieae</taxon>
        <taxon>Lactucinae</taxon>
        <taxon>Lactuca</taxon>
    </lineage>
</organism>